<dbReference type="PANTHER" id="PTHR47186:SF61">
    <property type="entry name" value="LEUCINE-RICH REPEAT-CONTAINING PROTEIN 57-RELATED"/>
    <property type="match status" value="1"/>
</dbReference>
<organism evidence="1 2">
    <name type="scientific">Klebsormidium nitens</name>
    <name type="common">Green alga</name>
    <name type="synonym">Ulothrix nitens</name>
    <dbReference type="NCBI Taxonomy" id="105231"/>
    <lineage>
        <taxon>Eukaryota</taxon>
        <taxon>Viridiplantae</taxon>
        <taxon>Streptophyta</taxon>
        <taxon>Klebsormidiophyceae</taxon>
        <taxon>Klebsormidiales</taxon>
        <taxon>Klebsormidiaceae</taxon>
        <taxon>Klebsormidium</taxon>
    </lineage>
</organism>
<accession>A0A1Y1IT57</accession>
<feature type="non-terminal residue" evidence="1">
    <location>
        <position position="417"/>
    </location>
</feature>
<proteinExistence type="predicted"/>
<gene>
    <name evidence="1" type="ORF">KFL_010280010</name>
</gene>
<keyword evidence="2" id="KW-1185">Reference proteome</keyword>
<dbReference type="InterPro" id="IPR032675">
    <property type="entry name" value="LRR_dom_sf"/>
</dbReference>
<dbReference type="EMBL" id="DF237977">
    <property type="protein sequence ID" value="GAQ92491.1"/>
    <property type="molecule type" value="Genomic_DNA"/>
</dbReference>
<dbReference type="OMA" id="RRSEGMI"/>
<dbReference type="SUPFAM" id="SSF52058">
    <property type="entry name" value="L domain-like"/>
    <property type="match status" value="1"/>
</dbReference>
<dbReference type="Pfam" id="PF00560">
    <property type="entry name" value="LRR_1"/>
    <property type="match status" value="3"/>
</dbReference>
<dbReference type="PANTHER" id="PTHR47186">
    <property type="entry name" value="LEUCINE-RICH REPEAT-CONTAINING PROTEIN 57"/>
    <property type="match status" value="1"/>
</dbReference>
<dbReference type="Proteomes" id="UP000054558">
    <property type="component" value="Unassembled WGS sequence"/>
</dbReference>
<name>A0A1Y1IT57_KLENI</name>
<dbReference type="Gene3D" id="3.80.10.10">
    <property type="entry name" value="Ribonuclease Inhibitor"/>
    <property type="match status" value="3"/>
</dbReference>
<dbReference type="STRING" id="105231.A0A1Y1IT57"/>
<dbReference type="InterPro" id="IPR001611">
    <property type="entry name" value="Leu-rich_rpt"/>
</dbReference>
<reference evidence="1 2" key="1">
    <citation type="journal article" date="2014" name="Nat. Commun.">
        <title>Klebsormidium flaccidum genome reveals primary factors for plant terrestrial adaptation.</title>
        <authorList>
            <person name="Hori K."/>
            <person name="Maruyama F."/>
            <person name="Fujisawa T."/>
            <person name="Togashi T."/>
            <person name="Yamamoto N."/>
            <person name="Seo M."/>
            <person name="Sato S."/>
            <person name="Yamada T."/>
            <person name="Mori H."/>
            <person name="Tajima N."/>
            <person name="Moriyama T."/>
            <person name="Ikeuchi M."/>
            <person name="Watanabe M."/>
            <person name="Wada H."/>
            <person name="Kobayashi K."/>
            <person name="Saito M."/>
            <person name="Masuda T."/>
            <person name="Sasaki-Sekimoto Y."/>
            <person name="Mashiguchi K."/>
            <person name="Awai K."/>
            <person name="Shimojima M."/>
            <person name="Masuda S."/>
            <person name="Iwai M."/>
            <person name="Nobusawa T."/>
            <person name="Narise T."/>
            <person name="Kondo S."/>
            <person name="Saito H."/>
            <person name="Sato R."/>
            <person name="Murakawa M."/>
            <person name="Ihara Y."/>
            <person name="Oshima-Yamada Y."/>
            <person name="Ohtaka K."/>
            <person name="Satoh M."/>
            <person name="Sonobe K."/>
            <person name="Ishii M."/>
            <person name="Ohtani R."/>
            <person name="Kanamori-Sato M."/>
            <person name="Honoki R."/>
            <person name="Miyazaki D."/>
            <person name="Mochizuki H."/>
            <person name="Umetsu J."/>
            <person name="Higashi K."/>
            <person name="Shibata D."/>
            <person name="Kamiya Y."/>
            <person name="Sato N."/>
            <person name="Nakamura Y."/>
            <person name="Tabata S."/>
            <person name="Ida S."/>
            <person name="Kurokawa K."/>
            <person name="Ohta H."/>
        </authorList>
    </citation>
    <scope>NUCLEOTIDE SEQUENCE [LARGE SCALE GENOMIC DNA]</scope>
    <source>
        <strain evidence="1 2">NIES-2285</strain>
    </source>
</reference>
<sequence>MREWKVRKASQLRAEWVFLKDLAAKKDAAALGRLLEKCWNARAVSLEGDLVDLPGEVASLKEIVFFRYHGGRLSKCLPSGVGKWKHLSALDLEGAKLPELCEETKEWTEIEVLRLRDCAKLAVLPNASMGAWQQLRTLILSGCSSLTSLPPEIETCTQLQTVDLSRCKALAELPNGIGAWGGSLTSLRLAGCSLLEGLPESVTNWSSLQTISLAGAKSLKRLPEGVRGWMKVQRVNLKGCAGLEGLPEGVVNWEHLTSIVLIGCPGVTSLPKGVTEWAAANNISIGCSNLPVLPPLRQDPAADGFPPWWQLETLDLSGCGNLQELPLGLGNLPYLSVLNLTNCSSLTSLPEEVGQLALTSLYLDGCKNLSLTRNEICDLLRGSEMTLYWLFTDGCPAFEEALKLPLLAEVSAFFLLE</sequence>
<dbReference type="AlphaFoldDB" id="A0A1Y1IT57"/>
<evidence type="ECO:0000313" key="2">
    <source>
        <dbReference type="Proteomes" id="UP000054558"/>
    </source>
</evidence>
<dbReference type="OrthoDB" id="2018313at2759"/>
<protein>
    <submittedName>
        <fullName evidence="1">Uncharacterized protein</fullName>
    </submittedName>
</protein>
<evidence type="ECO:0000313" key="1">
    <source>
        <dbReference type="EMBL" id="GAQ92491.1"/>
    </source>
</evidence>